<gene>
    <name evidence="2" type="ORF">HannXRQ_Chr01g0027731</name>
    <name evidence="1" type="ORF">HanXRQr2_Chr01g0040641</name>
</gene>
<reference evidence="2" key="2">
    <citation type="submission" date="2017-02" db="EMBL/GenBank/DDBJ databases">
        <title>Sunflower complete genome.</title>
        <authorList>
            <person name="Langlade N."/>
            <person name="Munos S."/>
        </authorList>
    </citation>
    <scope>NUCLEOTIDE SEQUENCE [LARGE SCALE GENOMIC DNA]</scope>
    <source>
        <tissue evidence="2">Leaves</tissue>
    </source>
</reference>
<evidence type="ECO:0000313" key="1">
    <source>
        <dbReference type="EMBL" id="KAF5823653.1"/>
    </source>
</evidence>
<dbReference type="Gramene" id="mRNA:HanXRQr2_Chr01g0040641">
    <property type="protein sequence ID" value="mRNA:HanXRQr2_Chr01g0040641"/>
    <property type="gene ID" value="HanXRQr2_Chr01g0040641"/>
</dbReference>
<protein>
    <submittedName>
        <fullName evidence="2">Uncharacterized protein</fullName>
    </submittedName>
</protein>
<dbReference type="EMBL" id="MNCJ02000316">
    <property type="protein sequence ID" value="KAF5823653.1"/>
    <property type="molecule type" value="Genomic_DNA"/>
</dbReference>
<dbReference type="AlphaFoldDB" id="A0A251VT53"/>
<sequence>MVRLKRIIEYLRRKPPRSTDRNFMKPRSKIIIATSCFRIPNSRFRVESFTYASLNCEEVEGYNSWIMNS</sequence>
<dbReference type="Proteomes" id="UP000215914">
    <property type="component" value="Chromosome 1"/>
</dbReference>
<dbReference type="EMBL" id="CM007890">
    <property type="protein sequence ID" value="OTG38252.1"/>
    <property type="molecule type" value="Genomic_DNA"/>
</dbReference>
<accession>A0A251VT53</accession>
<evidence type="ECO:0000313" key="3">
    <source>
        <dbReference type="Proteomes" id="UP000215914"/>
    </source>
</evidence>
<name>A0A251VT53_HELAN</name>
<evidence type="ECO:0000313" key="2">
    <source>
        <dbReference type="EMBL" id="OTG38252.1"/>
    </source>
</evidence>
<reference evidence="1" key="3">
    <citation type="submission" date="2020-06" db="EMBL/GenBank/DDBJ databases">
        <title>Helianthus annuus Genome sequencing and assembly Release 2.</title>
        <authorList>
            <person name="Gouzy J."/>
            <person name="Langlade N."/>
            <person name="Munos S."/>
        </authorList>
    </citation>
    <scope>NUCLEOTIDE SEQUENCE</scope>
    <source>
        <tissue evidence="1">Leaves</tissue>
    </source>
</reference>
<reference evidence="1 3" key="1">
    <citation type="journal article" date="2017" name="Nature">
        <title>The sunflower genome provides insights into oil metabolism, flowering and Asterid evolution.</title>
        <authorList>
            <person name="Badouin H."/>
            <person name="Gouzy J."/>
            <person name="Grassa C.J."/>
            <person name="Murat F."/>
            <person name="Staton S.E."/>
            <person name="Cottret L."/>
            <person name="Lelandais-Briere C."/>
            <person name="Owens G.L."/>
            <person name="Carrere S."/>
            <person name="Mayjonade B."/>
            <person name="Legrand L."/>
            <person name="Gill N."/>
            <person name="Kane N.C."/>
            <person name="Bowers J.E."/>
            <person name="Hubner S."/>
            <person name="Bellec A."/>
            <person name="Berard A."/>
            <person name="Berges H."/>
            <person name="Blanchet N."/>
            <person name="Boniface M.C."/>
            <person name="Brunel D."/>
            <person name="Catrice O."/>
            <person name="Chaidir N."/>
            <person name="Claudel C."/>
            <person name="Donnadieu C."/>
            <person name="Faraut T."/>
            <person name="Fievet G."/>
            <person name="Helmstetter N."/>
            <person name="King M."/>
            <person name="Knapp S.J."/>
            <person name="Lai Z."/>
            <person name="Le Paslier M.C."/>
            <person name="Lippi Y."/>
            <person name="Lorenzon L."/>
            <person name="Mandel J.R."/>
            <person name="Marage G."/>
            <person name="Marchand G."/>
            <person name="Marquand E."/>
            <person name="Bret-Mestries E."/>
            <person name="Morien E."/>
            <person name="Nambeesan S."/>
            <person name="Nguyen T."/>
            <person name="Pegot-Espagnet P."/>
            <person name="Pouilly N."/>
            <person name="Raftis F."/>
            <person name="Sallet E."/>
            <person name="Schiex T."/>
            <person name="Thomas J."/>
            <person name="Vandecasteele C."/>
            <person name="Vares D."/>
            <person name="Vear F."/>
            <person name="Vautrin S."/>
            <person name="Crespi M."/>
            <person name="Mangin B."/>
            <person name="Burke J.M."/>
            <person name="Salse J."/>
            <person name="Munos S."/>
            <person name="Vincourt P."/>
            <person name="Rieseberg L.H."/>
            <person name="Langlade N.B."/>
        </authorList>
    </citation>
    <scope>NUCLEOTIDE SEQUENCE [LARGE SCALE GENOMIC DNA]</scope>
    <source>
        <strain evidence="3">cv. SF193</strain>
        <tissue evidence="1">Leaves</tissue>
    </source>
</reference>
<proteinExistence type="predicted"/>
<organism evidence="2 3">
    <name type="scientific">Helianthus annuus</name>
    <name type="common">Common sunflower</name>
    <dbReference type="NCBI Taxonomy" id="4232"/>
    <lineage>
        <taxon>Eukaryota</taxon>
        <taxon>Viridiplantae</taxon>
        <taxon>Streptophyta</taxon>
        <taxon>Embryophyta</taxon>
        <taxon>Tracheophyta</taxon>
        <taxon>Spermatophyta</taxon>
        <taxon>Magnoliopsida</taxon>
        <taxon>eudicotyledons</taxon>
        <taxon>Gunneridae</taxon>
        <taxon>Pentapetalae</taxon>
        <taxon>asterids</taxon>
        <taxon>campanulids</taxon>
        <taxon>Asterales</taxon>
        <taxon>Asteraceae</taxon>
        <taxon>Asteroideae</taxon>
        <taxon>Heliantheae alliance</taxon>
        <taxon>Heliantheae</taxon>
        <taxon>Helianthus</taxon>
    </lineage>
</organism>
<dbReference type="InParanoid" id="A0A251VT53"/>
<keyword evidence="3" id="KW-1185">Reference proteome</keyword>